<feature type="region of interest" description="Disordered" evidence="1">
    <location>
        <begin position="263"/>
        <end position="288"/>
    </location>
</feature>
<evidence type="ECO:0000313" key="2">
    <source>
        <dbReference type="EMBL" id="EHO17515.1"/>
    </source>
</evidence>
<evidence type="ECO:0000313" key="3">
    <source>
        <dbReference type="Proteomes" id="UP000018466"/>
    </source>
</evidence>
<dbReference type="Proteomes" id="UP000018466">
    <property type="component" value="Unassembled WGS sequence"/>
</dbReference>
<sequence length="288" mass="32051">MRQLVGRVLRIGTEMFVFLVATLLVATAPVWAEQNKSEETLQISPEVLMDGNTDISVRCEIENQTETEVPELELQIRLPEGIGAQKVQYTEAFVTRGQGEGAVTEAQALTADGRFDWRSSAVKPGEHYVLQAKGVRQAAENGKHYAGMLEVTATLQRGTEQHITRRRYQLSGMEEKRQTVVSSALLETGSDTAVNQQVALRNAAPAVGQLSLLPGKAKGRKSVPVRGIPVMEILVCSMALWALKVLLRQLLIYREEGKRKFNPEWKPFEERKAEKEGKEAAEDKKPEQ</sequence>
<dbReference type="EMBL" id="AGEL01000006">
    <property type="protein sequence ID" value="EHO17515.1"/>
    <property type="molecule type" value="Genomic_DNA"/>
</dbReference>
<keyword evidence="3" id="KW-1185">Reference proteome</keyword>
<organism evidence="2 3">
    <name type="scientific">Stomatobaculum longum</name>
    <dbReference type="NCBI Taxonomy" id="796942"/>
    <lineage>
        <taxon>Bacteria</taxon>
        <taxon>Bacillati</taxon>
        <taxon>Bacillota</taxon>
        <taxon>Clostridia</taxon>
        <taxon>Lachnospirales</taxon>
        <taxon>Lachnospiraceae</taxon>
        <taxon>Stomatobaculum</taxon>
    </lineage>
</organism>
<protein>
    <submittedName>
        <fullName evidence="2">Uncharacterized protein</fullName>
    </submittedName>
</protein>
<comment type="caution">
    <text evidence="2">The sequence shown here is derived from an EMBL/GenBank/DDBJ whole genome shotgun (WGS) entry which is preliminary data.</text>
</comment>
<gene>
    <name evidence="2" type="ORF">HMPREF9623_01114</name>
</gene>
<proteinExistence type="predicted"/>
<name>A0AA36Y611_9FIRM</name>
<evidence type="ECO:0000256" key="1">
    <source>
        <dbReference type="SAM" id="MobiDB-lite"/>
    </source>
</evidence>
<dbReference type="AlphaFoldDB" id="A0AA36Y611"/>
<reference evidence="2 3" key="1">
    <citation type="submission" date="2011-10" db="EMBL/GenBank/DDBJ databases">
        <title>The Genome Sequence of Lachnospiraceae bacterium ACC2.</title>
        <authorList>
            <consortium name="The Broad Institute Genome Sequencing Platform"/>
            <person name="Earl A."/>
            <person name="Ward D."/>
            <person name="Feldgarden M."/>
            <person name="Gevers D."/>
            <person name="Sizova M."/>
            <person name="Hazen A."/>
            <person name="Epstein S."/>
            <person name="Young S.K."/>
            <person name="Zeng Q."/>
            <person name="Gargeya S."/>
            <person name="Fitzgerald M."/>
            <person name="Haas B."/>
            <person name="Abouelleil A."/>
            <person name="Alvarado L."/>
            <person name="Arachchi H.M."/>
            <person name="Berlin A."/>
            <person name="Brown A."/>
            <person name="Chapman S.B."/>
            <person name="Chen Z."/>
            <person name="Dunbar C."/>
            <person name="Freedman E."/>
            <person name="Gearin G."/>
            <person name="Goldberg J."/>
            <person name="Griggs A."/>
            <person name="Gujja S."/>
            <person name="Heiman D."/>
            <person name="Howarth C."/>
            <person name="Larson L."/>
            <person name="Lui A."/>
            <person name="MacDonald P.J.P."/>
            <person name="Montmayeur A."/>
            <person name="Murphy C."/>
            <person name="Neiman D."/>
            <person name="Pearson M."/>
            <person name="Priest M."/>
            <person name="Roberts A."/>
            <person name="Saif S."/>
            <person name="Shea T."/>
            <person name="Shenoy N."/>
            <person name="Sisk P."/>
            <person name="Stolte C."/>
            <person name="Sykes S."/>
            <person name="Wortman J."/>
            <person name="Nusbaum C."/>
            <person name="Birren B."/>
        </authorList>
    </citation>
    <scope>NUCLEOTIDE SEQUENCE [LARGE SCALE GENOMIC DNA]</scope>
    <source>
        <strain evidence="2 3">ACC2</strain>
    </source>
</reference>
<accession>A0AA36Y611</accession>